<dbReference type="CDD" id="cd02851">
    <property type="entry name" value="E_set_GO_C"/>
    <property type="match status" value="1"/>
</dbReference>
<organism evidence="4 5">
    <name type="scientific">Roridomyces roridus</name>
    <dbReference type="NCBI Taxonomy" id="1738132"/>
    <lineage>
        <taxon>Eukaryota</taxon>
        <taxon>Fungi</taxon>
        <taxon>Dikarya</taxon>
        <taxon>Basidiomycota</taxon>
        <taxon>Agaricomycotina</taxon>
        <taxon>Agaricomycetes</taxon>
        <taxon>Agaricomycetidae</taxon>
        <taxon>Agaricales</taxon>
        <taxon>Marasmiineae</taxon>
        <taxon>Mycenaceae</taxon>
        <taxon>Roridomyces</taxon>
    </lineage>
</organism>
<dbReference type="InterPro" id="IPR037293">
    <property type="entry name" value="Gal_Oxidase_central_sf"/>
</dbReference>
<dbReference type="Pfam" id="PF07250">
    <property type="entry name" value="Glyoxal_oxid_N"/>
    <property type="match status" value="1"/>
</dbReference>
<dbReference type="InterPro" id="IPR009880">
    <property type="entry name" value="Glyoxal_oxidase_N"/>
</dbReference>
<dbReference type="InterPro" id="IPR015202">
    <property type="entry name" value="GO-like_E_set"/>
</dbReference>
<dbReference type="Gene3D" id="2.60.40.10">
    <property type="entry name" value="Immunoglobulins"/>
    <property type="match status" value="1"/>
</dbReference>
<dbReference type="Pfam" id="PF09118">
    <property type="entry name" value="GO-like_E_set"/>
    <property type="match status" value="1"/>
</dbReference>
<reference evidence="4" key="1">
    <citation type="submission" date="2023-03" db="EMBL/GenBank/DDBJ databases">
        <title>Massive genome expansion in bonnet fungi (Mycena s.s.) driven by repeated elements and novel gene families across ecological guilds.</title>
        <authorList>
            <consortium name="Lawrence Berkeley National Laboratory"/>
            <person name="Harder C.B."/>
            <person name="Miyauchi S."/>
            <person name="Viragh M."/>
            <person name="Kuo A."/>
            <person name="Thoen E."/>
            <person name="Andreopoulos B."/>
            <person name="Lu D."/>
            <person name="Skrede I."/>
            <person name="Drula E."/>
            <person name="Henrissat B."/>
            <person name="Morin E."/>
            <person name="Kohler A."/>
            <person name="Barry K."/>
            <person name="LaButti K."/>
            <person name="Morin E."/>
            <person name="Salamov A."/>
            <person name="Lipzen A."/>
            <person name="Mereny Z."/>
            <person name="Hegedus B."/>
            <person name="Baldrian P."/>
            <person name="Stursova M."/>
            <person name="Weitz H."/>
            <person name="Taylor A."/>
            <person name="Grigoriev I.V."/>
            <person name="Nagy L.G."/>
            <person name="Martin F."/>
            <person name="Kauserud H."/>
        </authorList>
    </citation>
    <scope>NUCLEOTIDE SEQUENCE</scope>
    <source>
        <strain evidence="4">9284</strain>
    </source>
</reference>
<feature type="domain" description="Galactose oxidase-like Early set" evidence="3">
    <location>
        <begin position="507"/>
        <end position="604"/>
    </location>
</feature>
<name>A0AAD7BBU7_9AGAR</name>
<dbReference type="PANTHER" id="PTHR32208">
    <property type="entry name" value="SECRETED PROTEIN-RELATED"/>
    <property type="match status" value="1"/>
</dbReference>
<evidence type="ECO:0000313" key="4">
    <source>
        <dbReference type="EMBL" id="KAJ7615996.1"/>
    </source>
</evidence>
<dbReference type="InterPro" id="IPR014756">
    <property type="entry name" value="Ig_E-set"/>
</dbReference>
<evidence type="ECO:0000259" key="3">
    <source>
        <dbReference type="Pfam" id="PF09118"/>
    </source>
</evidence>
<dbReference type="InterPro" id="IPR013783">
    <property type="entry name" value="Ig-like_fold"/>
</dbReference>
<dbReference type="Proteomes" id="UP001221142">
    <property type="component" value="Unassembled WGS sequence"/>
</dbReference>
<protein>
    <submittedName>
        <fullName evidence="4">Glyoxal oxidase N-terminus-domain-containing protein</fullName>
    </submittedName>
</protein>
<evidence type="ECO:0000256" key="1">
    <source>
        <dbReference type="ARBA" id="ARBA00022729"/>
    </source>
</evidence>
<dbReference type="SUPFAM" id="SSF81296">
    <property type="entry name" value="E set domains"/>
    <property type="match status" value="1"/>
</dbReference>
<dbReference type="InterPro" id="IPR011043">
    <property type="entry name" value="Gal_Oxase/kelch_b-propeller"/>
</dbReference>
<evidence type="ECO:0000313" key="5">
    <source>
        <dbReference type="Proteomes" id="UP001221142"/>
    </source>
</evidence>
<evidence type="ECO:0000259" key="2">
    <source>
        <dbReference type="Pfam" id="PF07250"/>
    </source>
</evidence>
<dbReference type="AlphaFoldDB" id="A0AAD7BBU7"/>
<dbReference type="EMBL" id="JARKIF010000023">
    <property type="protein sequence ID" value="KAJ7615996.1"/>
    <property type="molecule type" value="Genomic_DNA"/>
</dbReference>
<dbReference type="Gene3D" id="2.130.10.80">
    <property type="entry name" value="Galactose oxidase/kelch, beta-propeller"/>
    <property type="match status" value="1"/>
</dbReference>
<dbReference type="PANTHER" id="PTHR32208:SF96">
    <property type="entry name" value="GLYOXAL OXIDASE"/>
    <property type="match status" value="1"/>
</dbReference>
<proteinExistence type="predicted"/>
<keyword evidence="1" id="KW-0732">Signal</keyword>
<accession>A0AAD7BBU7</accession>
<dbReference type="SUPFAM" id="SSF50965">
    <property type="entry name" value="Galactose oxidase, central domain"/>
    <property type="match status" value="1"/>
</dbReference>
<comment type="caution">
    <text evidence="4">The sequence shown here is derived from an EMBL/GenBank/DDBJ whole genome shotgun (WGS) entry which is preliminary data.</text>
</comment>
<feature type="domain" description="Glyoxal oxidase N-terminal" evidence="2">
    <location>
        <begin position="120"/>
        <end position="499"/>
    </location>
</feature>
<keyword evidence="5" id="KW-1185">Reference proteome</keyword>
<sequence length="624" mass="66881">MQNAAYWRLRAAATSGRTAGGCVRGTEMKLYGTIALTRFTSVCLLRTHSNMRSPTLFSLIPFLRLAIASADHTWTFVQQGNSGIVPLELITLSPTLALMYDRPYANPLKLPDGESAWAGLWHFDTNTATPLKTVTNTFCAGGAFISNGTLVAVGGQPLDNLAGGGKAGDGTMGIRLFGPCTSKDGTGPGCTVIEDPKTMHLAVTRWYPTALRIPDGSLMVIGGSDILTTFNAADIAQNNIEFFPPRKGEAGKVRPIKFLNDTLPANLFPRSMILPSGHVLMIANNQSMIYDIETNKELQRLPELPNGVRIGVPFDGFAQLLPLSPPLYEPTVLACGGSNKPDTITLEEMSRNDVASTQCQRMTLTPAGIAAGWEVEHMPEPRLMPETVILPTGDVLIINGAHSGYSGYPSVSDAAVTNSNAANPATRGIMYRTSLPHGQRLTQTGIPTSSIPRMYHSAATFTAKGNVMVAASNPHPFVLTPPTNLSFPTEYRVEYLNPDFITHNSPRPVISHSPSKLAFNAQGTITVTIPKSLASGELQVSLMDMGYITHGWHANSRLVFLEHKLKGDQLTITAPPNGNIYPPGPAWIYVTADGVWSEGVQIMIGDGGNPPRPSQGVPAATNCL</sequence>
<gene>
    <name evidence="4" type="ORF">FB45DRAFT_841650</name>
</gene>